<reference evidence="1" key="1">
    <citation type="submission" date="2023-03" db="EMBL/GenBank/DDBJ databases">
        <title>Massive genome expansion in bonnet fungi (Mycena s.s.) driven by repeated elements and novel gene families across ecological guilds.</title>
        <authorList>
            <consortium name="Lawrence Berkeley National Laboratory"/>
            <person name="Harder C.B."/>
            <person name="Miyauchi S."/>
            <person name="Viragh M."/>
            <person name="Kuo A."/>
            <person name="Thoen E."/>
            <person name="Andreopoulos B."/>
            <person name="Lu D."/>
            <person name="Skrede I."/>
            <person name="Drula E."/>
            <person name="Henrissat B."/>
            <person name="Morin E."/>
            <person name="Kohler A."/>
            <person name="Barry K."/>
            <person name="LaButti K."/>
            <person name="Morin E."/>
            <person name="Salamov A."/>
            <person name="Lipzen A."/>
            <person name="Mereny Z."/>
            <person name="Hegedus B."/>
            <person name="Baldrian P."/>
            <person name="Stursova M."/>
            <person name="Weitz H."/>
            <person name="Taylor A."/>
            <person name="Grigoriev I.V."/>
            <person name="Nagy L.G."/>
            <person name="Martin F."/>
            <person name="Kauserud H."/>
        </authorList>
    </citation>
    <scope>NUCLEOTIDE SEQUENCE</scope>
    <source>
        <strain evidence="1">9144</strain>
    </source>
</reference>
<dbReference type="EMBL" id="JARJCW010000071">
    <property type="protein sequence ID" value="KAJ7198865.1"/>
    <property type="molecule type" value="Genomic_DNA"/>
</dbReference>
<dbReference type="AlphaFoldDB" id="A0AAD6V2C7"/>
<dbReference type="EMBL" id="JARJCW010000006">
    <property type="protein sequence ID" value="KAJ7223150.1"/>
    <property type="molecule type" value="Genomic_DNA"/>
</dbReference>
<sequence length="132" mass="15099">MSDTPDPAPPTPRRLRVWQQNLNKSLQAQLDMLQSLKPHKYDLALIQEPYMDFRNKSRTNLRFTAVYPAQHDSDVDPQRSRSLILVNTHLPSSSWSIIPIPSPDITAVELRTPAGLLRIINVYNDCDHNDSL</sequence>
<dbReference type="InterPro" id="IPR036691">
    <property type="entry name" value="Endo/exonu/phosph_ase_sf"/>
</dbReference>
<organism evidence="1 3">
    <name type="scientific">Mycena pura</name>
    <dbReference type="NCBI Taxonomy" id="153505"/>
    <lineage>
        <taxon>Eukaryota</taxon>
        <taxon>Fungi</taxon>
        <taxon>Dikarya</taxon>
        <taxon>Basidiomycota</taxon>
        <taxon>Agaricomycotina</taxon>
        <taxon>Agaricomycetes</taxon>
        <taxon>Agaricomycetidae</taxon>
        <taxon>Agaricales</taxon>
        <taxon>Marasmiineae</taxon>
        <taxon>Mycenaceae</taxon>
        <taxon>Mycena</taxon>
    </lineage>
</organism>
<dbReference type="SUPFAM" id="SSF56219">
    <property type="entry name" value="DNase I-like"/>
    <property type="match status" value="1"/>
</dbReference>
<comment type="caution">
    <text evidence="1">The sequence shown here is derived from an EMBL/GenBank/DDBJ whole genome shotgun (WGS) entry which is preliminary data.</text>
</comment>
<name>A0AAD6V2C7_9AGAR</name>
<protein>
    <recommendedName>
        <fullName evidence="4">Endonuclease/exonuclease/phosphatase domain-containing protein</fullName>
    </recommendedName>
</protein>
<gene>
    <name evidence="2" type="ORF">GGX14DRAFT_352273</name>
    <name evidence="1" type="ORF">GGX14DRAFT_373799</name>
</gene>
<evidence type="ECO:0008006" key="4">
    <source>
        <dbReference type="Google" id="ProtNLM"/>
    </source>
</evidence>
<proteinExistence type="predicted"/>
<dbReference type="Proteomes" id="UP001219525">
    <property type="component" value="Unassembled WGS sequence"/>
</dbReference>
<keyword evidence="3" id="KW-1185">Reference proteome</keyword>
<evidence type="ECO:0000313" key="1">
    <source>
        <dbReference type="EMBL" id="KAJ7198865.1"/>
    </source>
</evidence>
<dbReference type="Gene3D" id="3.60.10.10">
    <property type="entry name" value="Endonuclease/exonuclease/phosphatase"/>
    <property type="match status" value="1"/>
</dbReference>
<feature type="non-terminal residue" evidence="1">
    <location>
        <position position="132"/>
    </location>
</feature>
<evidence type="ECO:0000313" key="2">
    <source>
        <dbReference type="EMBL" id="KAJ7223150.1"/>
    </source>
</evidence>
<evidence type="ECO:0000313" key="3">
    <source>
        <dbReference type="Proteomes" id="UP001219525"/>
    </source>
</evidence>
<accession>A0AAD6V2C7</accession>